<evidence type="ECO:0000313" key="2">
    <source>
        <dbReference type="EMBL" id="RKN56009.1"/>
    </source>
</evidence>
<feature type="region of interest" description="Disordered" evidence="1">
    <location>
        <begin position="52"/>
        <end position="87"/>
    </location>
</feature>
<dbReference type="EMBL" id="RBAN01000002">
    <property type="protein sequence ID" value="RKN56009.1"/>
    <property type="molecule type" value="Genomic_DNA"/>
</dbReference>
<evidence type="ECO:0000313" key="3">
    <source>
        <dbReference type="Proteomes" id="UP000279968"/>
    </source>
</evidence>
<keyword evidence="3" id="KW-1185">Reference proteome</keyword>
<sequence length="87" mass="9190">MLTAAGADPAEADRLIPVIERTCNVRTPGAWWRAVAAAGDGRQVLDAGRKALANPGRFDRPPAGSPYRNQPDQDYLSWADAGSEAAA</sequence>
<reference evidence="2 3" key="1">
    <citation type="journal article" date="2015" name="Int. J. Syst. Evol. Microbiol.">
        <title>Micromonospora costi sp. nov., isolated from a leaf of Costus speciosus.</title>
        <authorList>
            <person name="Thawai C."/>
        </authorList>
    </citation>
    <scope>NUCLEOTIDE SEQUENCE [LARGE SCALE GENOMIC DNA]</scope>
    <source>
        <strain evidence="2 3">CS1-12</strain>
    </source>
</reference>
<dbReference type="Proteomes" id="UP000279968">
    <property type="component" value="Unassembled WGS sequence"/>
</dbReference>
<gene>
    <name evidence="2" type="ORF">D7193_15605</name>
</gene>
<comment type="caution">
    <text evidence="2">The sequence shown here is derived from an EMBL/GenBank/DDBJ whole genome shotgun (WGS) entry which is preliminary data.</text>
</comment>
<evidence type="ECO:0000256" key="1">
    <source>
        <dbReference type="SAM" id="MobiDB-lite"/>
    </source>
</evidence>
<proteinExistence type="predicted"/>
<organism evidence="2 3">
    <name type="scientific">Micromonospora costi</name>
    <dbReference type="NCBI Taxonomy" id="1530042"/>
    <lineage>
        <taxon>Bacteria</taxon>
        <taxon>Bacillati</taxon>
        <taxon>Actinomycetota</taxon>
        <taxon>Actinomycetes</taxon>
        <taxon>Micromonosporales</taxon>
        <taxon>Micromonosporaceae</taxon>
        <taxon>Micromonospora</taxon>
    </lineage>
</organism>
<name>A0A3B0A6L5_9ACTN</name>
<dbReference type="RefSeq" id="WP_120780192.1">
    <property type="nucleotide sequence ID" value="NZ_JBHLUP010000002.1"/>
</dbReference>
<protein>
    <submittedName>
        <fullName evidence="2">Uncharacterized protein</fullName>
    </submittedName>
</protein>
<dbReference type="AlphaFoldDB" id="A0A3B0A6L5"/>
<accession>A0A3B0A6L5</accession>